<accession>A0A1S1HM75</accession>
<protein>
    <submittedName>
        <fullName evidence="1">Uncharacterized protein</fullName>
    </submittedName>
</protein>
<dbReference type="Gene3D" id="1.10.30.50">
    <property type="match status" value="1"/>
</dbReference>
<reference evidence="1 2" key="1">
    <citation type="submission" date="2016-03" db="EMBL/GenBank/DDBJ databases">
        <title>Genome sequence of Providencia stuartii strain, isolated from the salivary glands of larval Lucilia sericata.</title>
        <authorList>
            <person name="Yuan Y."/>
            <person name="Zhang Y."/>
            <person name="Fu S."/>
            <person name="Crippen T.L."/>
            <person name="Visi D."/>
            <person name="Benbow M.E."/>
            <person name="Allen M."/>
            <person name="Tomberlin J.K."/>
            <person name="Sze S.-H."/>
            <person name="Tarone A.M."/>
        </authorList>
    </citation>
    <scope>NUCLEOTIDE SEQUENCE [LARGE SCALE GENOMIC DNA]</scope>
    <source>
        <strain evidence="1 2">Crippen</strain>
    </source>
</reference>
<gene>
    <name evidence="1" type="ORF">A3Q29_21080</name>
</gene>
<dbReference type="Proteomes" id="UP000179588">
    <property type="component" value="Unassembled WGS sequence"/>
</dbReference>
<comment type="caution">
    <text evidence="1">The sequence shown here is derived from an EMBL/GenBank/DDBJ whole genome shotgun (WGS) entry which is preliminary data.</text>
</comment>
<dbReference type="EMBL" id="LVIE01000186">
    <property type="protein sequence ID" value="OHT23355.1"/>
    <property type="molecule type" value="Genomic_DNA"/>
</dbReference>
<evidence type="ECO:0000313" key="1">
    <source>
        <dbReference type="EMBL" id="OHT23355.1"/>
    </source>
</evidence>
<dbReference type="AlphaFoldDB" id="A0A1S1HM75"/>
<sequence length="206" mass="24195">MPDIMNPISYTSLSLDIIKSKKENKNFNYKDWGDESLTTLRTEIRNYYKKTQNGVCVYCQNSISIISPLNCHVEHIAPKSLYEKFIFEPRNLCVVCADCNTIKREQEVHNENEDVMTNKFTNYPRSSKAFKIYHPHFDIWAEHIICFNGIYADITDKGANTIRICKLNRRLREFGVDERFINHPEVFHVANQLLQNGKIEEIKKNN</sequence>
<name>A0A1S1HM75_PROST</name>
<evidence type="ECO:0000313" key="2">
    <source>
        <dbReference type="Proteomes" id="UP000179588"/>
    </source>
</evidence>
<organism evidence="1 2">
    <name type="scientific">Providencia stuartii</name>
    <dbReference type="NCBI Taxonomy" id="588"/>
    <lineage>
        <taxon>Bacteria</taxon>
        <taxon>Pseudomonadati</taxon>
        <taxon>Pseudomonadota</taxon>
        <taxon>Gammaproteobacteria</taxon>
        <taxon>Enterobacterales</taxon>
        <taxon>Morganellaceae</taxon>
        <taxon>Providencia</taxon>
    </lineage>
</organism>
<proteinExistence type="predicted"/>
<keyword evidence="2" id="KW-1185">Reference proteome</keyword>